<dbReference type="PROSITE" id="PS50110">
    <property type="entry name" value="RESPONSE_REGULATORY"/>
    <property type="match status" value="1"/>
</dbReference>
<dbReference type="InterPro" id="IPR016032">
    <property type="entry name" value="Sig_transdc_resp-reg_C-effctor"/>
</dbReference>
<name>A0A6J6BVB8_9ZZZZ</name>
<keyword evidence="1" id="KW-0597">Phosphoprotein</keyword>
<feature type="domain" description="HTH luxR-type" evidence="5">
    <location>
        <begin position="149"/>
        <end position="214"/>
    </location>
</feature>
<dbReference type="Pfam" id="PF00196">
    <property type="entry name" value="GerE"/>
    <property type="match status" value="1"/>
</dbReference>
<gene>
    <name evidence="7" type="ORF">UFOPK1493_00414</name>
</gene>
<dbReference type="InterPro" id="IPR058245">
    <property type="entry name" value="NreC/VraR/RcsB-like_REC"/>
</dbReference>
<dbReference type="PROSITE" id="PS00622">
    <property type="entry name" value="HTH_LUXR_1"/>
    <property type="match status" value="1"/>
</dbReference>
<evidence type="ECO:0000313" key="7">
    <source>
        <dbReference type="EMBL" id="CAB4542577.1"/>
    </source>
</evidence>
<dbReference type="GO" id="GO:0006355">
    <property type="term" value="P:regulation of DNA-templated transcription"/>
    <property type="evidence" value="ECO:0007669"/>
    <property type="project" value="InterPro"/>
</dbReference>
<dbReference type="InterPro" id="IPR011006">
    <property type="entry name" value="CheY-like_superfamily"/>
</dbReference>
<evidence type="ECO:0000256" key="1">
    <source>
        <dbReference type="ARBA" id="ARBA00022553"/>
    </source>
</evidence>
<dbReference type="PROSITE" id="PS50043">
    <property type="entry name" value="HTH_LUXR_2"/>
    <property type="match status" value="1"/>
</dbReference>
<feature type="domain" description="Response regulatory" evidence="6">
    <location>
        <begin position="8"/>
        <end position="124"/>
    </location>
</feature>
<evidence type="ECO:0000256" key="3">
    <source>
        <dbReference type="ARBA" id="ARBA00023125"/>
    </source>
</evidence>
<dbReference type="PANTHER" id="PTHR43214">
    <property type="entry name" value="TWO-COMPONENT RESPONSE REGULATOR"/>
    <property type="match status" value="1"/>
</dbReference>
<keyword evidence="4" id="KW-0804">Transcription</keyword>
<dbReference type="Gene3D" id="3.40.50.2300">
    <property type="match status" value="1"/>
</dbReference>
<dbReference type="SUPFAM" id="SSF52172">
    <property type="entry name" value="CheY-like"/>
    <property type="match status" value="1"/>
</dbReference>
<dbReference type="GO" id="GO:0000160">
    <property type="term" value="P:phosphorelay signal transduction system"/>
    <property type="evidence" value="ECO:0007669"/>
    <property type="project" value="InterPro"/>
</dbReference>
<evidence type="ECO:0000256" key="4">
    <source>
        <dbReference type="ARBA" id="ARBA00023163"/>
    </source>
</evidence>
<dbReference type="PRINTS" id="PR00038">
    <property type="entry name" value="HTHLUXR"/>
</dbReference>
<dbReference type="CDD" id="cd17535">
    <property type="entry name" value="REC_NarL-like"/>
    <property type="match status" value="1"/>
</dbReference>
<dbReference type="GO" id="GO:0003677">
    <property type="term" value="F:DNA binding"/>
    <property type="evidence" value="ECO:0007669"/>
    <property type="project" value="UniProtKB-KW"/>
</dbReference>
<reference evidence="7" key="1">
    <citation type="submission" date="2020-05" db="EMBL/GenBank/DDBJ databases">
        <authorList>
            <person name="Chiriac C."/>
            <person name="Salcher M."/>
            <person name="Ghai R."/>
            <person name="Kavagutti S V."/>
        </authorList>
    </citation>
    <scope>NUCLEOTIDE SEQUENCE</scope>
</reference>
<evidence type="ECO:0000256" key="2">
    <source>
        <dbReference type="ARBA" id="ARBA00023015"/>
    </source>
</evidence>
<dbReference type="SMART" id="SM00448">
    <property type="entry name" value="REC"/>
    <property type="match status" value="1"/>
</dbReference>
<dbReference type="PANTHER" id="PTHR43214:SF24">
    <property type="entry name" value="TRANSCRIPTIONAL REGULATORY PROTEIN NARL-RELATED"/>
    <property type="match status" value="1"/>
</dbReference>
<accession>A0A6J6BVB8</accession>
<sequence>MEQTDRIQVFLIDDHAVVREGVRSILEASGDVEVVGEAGTCEDAIRRLRAVHPRVAVIDVQLPDGSGTELCRDIRSEHPDVACLMLTSFAKDDALFESIMAGASGFVLKQIRLDELVVAVRRVAAGESLIDPTLVGKLLERIRHPATDVDPRLASLTPLERSILKLLVEGLTNREIAPHVHMSEKTVKNYVSSILHKLGLSRRTEAAVFALRTGFDVG</sequence>
<keyword evidence="2" id="KW-0805">Transcription regulation</keyword>
<dbReference type="EMBL" id="CAEZSR010000008">
    <property type="protein sequence ID" value="CAB4542577.1"/>
    <property type="molecule type" value="Genomic_DNA"/>
</dbReference>
<evidence type="ECO:0000259" key="6">
    <source>
        <dbReference type="PROSITE" id="PS50110"/>
    </source>
</evidence>
<dbReference type="SMART" id="SM00421">
    <property type="entry name" value="HTH_LUXR"/>
    <property type="match status" value="1"/>
</dbReference>
<dbReference type="InterPro" id="IPR039420">
    <property type="entry name" value="WalR-like"/>
</dbReference>
<proteinExistence type="predicted"/>
<dbReference type="SUPFAM" id="SSF46894">
    <property type="entry name" value="C-terminal effector domain of the bipartite response regulators"/>
    <property type="match status" value="1"/>
</dbReference>
<dbReference type="InterPro" id="IPR001789">
    <property type="entry name" value="Sig_transdc_resp-reg_receiver"/>
</dbReference>
<dbReference type="CDD" id="cd06170">
    <property type="entry name" value="LuxR_C_like"/>
    <property type="match status" value="1"/>
</dbReference>
<dbReference type="InterPro" id="IPR000792">
    <property type="entry name" value="Tscrpt_reg_LuxR_C"/>
</dbReference>
<dbReference type="AlphaFoldDB" id="A0A6J6BVB8"/>
<dbReference type="Pfam" id="PF00072">
    <property type="entry name" value="Response_reg"/>
    <property type="match status" value="1"/>
</dbReference>
<organism evidence="7">
    <name type="scientific">freshwater metagenome</name>
    <dbReference type="NCBI Taxonomy" id="449393"/>
    <lineage>
        <taxon>unclassified sequences</taxon>
        <taxon>metagenomes</taxon>
        <taxon>ecological metagenomes</taxon>
    </lineage>
</organism>
<evidence type="ECO:0000259" key="5">
    <source>
        <dbReference type="PROSITE" id="PS50043"/>
    </source>
</evidence>
<protein>
    <submittedName>
        <fullName evidence="7">Unannotated protein</fullName>
    </submittedName>
</protein>
<keyword evidence="3" id="KW-0238">DNA-binding</keyword>